<proteinExistence type="predicted"/>
<accession>A0A0E9VR23</accession>
<sequence>MVTNAPYSSLEKIPKMGSSILVIPNFFTPKETL</sequence>
<dbReference type="EMBL" id="GBXM01028051">
    <property type="protein sequence ID" value="JAH80526.1"/>
    <property type="molecule type" value="Transcribed_RNA"/>
</dbReference>
<protein>
    <submittedName>
        <fullName evidence="1">Uncharacterized protein</fullName>
    </submittedName>
</protein>
<dbReference type="AlphaFoldDB" id="A0A0E9VR23"/>
<reference evidence="1" key="1">
    <citation type="submission" date="2014-11" db="EMBL/GenBank/DDBJ databases">
        <authorList>
            <person name="Amaro Gonzalez C."/>
        </authorList>
    </citation>
    <scope>NUCLEOTIDE SEQUENCE</scope>
</reference>
<reference evidence="1" key="2">
    <citation type="journal article" date="2015" name="Fish Shellfish Immunol.">
        <title>Early steps in the European eel (Anguilla anguilla)-Vibrio vulnificus interaction in the gills: Role of the RtxA13 toxin.</title>
        <authorList>
            <person name="Callol A."/>
            <person name="Pajuelo D."/>
            <person name="Ebbesson L."/>
            <person name="Teles M."/>
            <person name="MacKenzie S."/>
            <person name="Amaro C."/>
        </authorList>
    </citation>
    <scope>NUCLEOTIDE SEQUENCE</scope>
</reference>
<name>A0A0E9VR23_ANGAN</name>
<evidence type="ECO:0000313" key="1">
    <source>
        <dbReference type="EMBL" id="JAH80526.1"/>
    </source>
</evidence>
<organism evidence="1">
    <name type="scientific">Anguilla anguilla</name>
    <name type="common">European freshwater eel</name>
    <name type="synonym">Muraena anguilla</name>
    <dbReference type="NCBI Taxonomy" id="7936"/>
    <lineage>
        <taxon>Eukaryota</taxon>
        <taxon>Metazoa</taxon>
        <taxon>Chordata</taxon>
        <taxon>Craniata</taxon>
        <taxon>Vertebrata</taxon>
        <taxon>Euteleostomi</taxon>
        <taxon>Actinopterygii</taxon>
        <taxon>Neopterygii</taxon>
        <taxon>Teleostei</taxon>
        <taxon>Anguilliformes</taxon>
        <taxon>Anguillidae</taxon>
        <taxon>Anguilla</taxon>
    </lineage>
</organism>